<organism evidence="1 2">
    <name type="scientific">Collybia nuda</name>
    <dbReference type="NCBI Taxonomy" id="64659"/>
    <lineage>
        <taxon>Eukaryota</taxon>
        <taxon>Fungi</taxon>
        <taxon>Dikarya</taxon>
        <taxon>Basidiomycota</taxon>
        <taxon>Agaricomycotina</taxon>
        <taxon>Agaricomycetes</taxon>
        <taxon>Agaricomycetidae</taxon>
        <taxon>Agaricales</taxon>
        <taxon>Tricholomatineae</taxon>
        <taxon>Clitocybaceae</taxon>
        <taxon>Collybia</taxon>
    </lineage>
</organism>
<evidence type="ECO:0000313" key="2">
    <source>
        <dbReference type="Proteomes" id="UP000807353"/>
    </source>
</evidence>
<sequence length="148" mass="15862">MPTLYGTSEDIEIRAGGVAGGVAEIAVDFGGAVVEIINAIKNGKAMDEQTRGKFTQSVVDKLSAKDPSFNYVVCHTEHKTAFDGAEGKDWGHSHQEVDVQIGGTIGFEIYHLKSGKFTRVGDGGYLNWAYKGKFKASSDGKELTFSAP</sequence>
<evidence type="ECO:0000313" key="1">
    <source>
        <dbReference type="EMBL" id="KAF9458891.1"/>
    </source>
</evidence>
<name>A0A9P5Y066_9AGAR</name>
<dbReference type="AlphaFoldDB" id="A0A9P5Y066"/>
<dbReference type="Proteomes" id="UP000807353">
    <property type="component" value="Unassembled WGS sequence"/>
</dbReference>
<dbReference type="OrthoDB" id="3685327at2759"/>
<gene>
    <name evidence="1" type="ORF">BDZ94DRAFT_1312867</name>
</gene>
<keyword evidence="2" id="KW-1185">Reference proteome</keyword>
<accession>A0A9P5Y066</accession>
<comment type="caution">
    <text evidence="1">The sequence shown here is derived from an EMBL/GenBank/DDBJ whole genome shotgun (WGS) entry which is preliminary data.</text>
</comment>
<dbReference type="EMBL" id="MU150328">
    <property type="protein sequence ID" value="KAF9458891.1"/>
    <property type="molecule type" value="Genomic_DNA"/>
</dbReference>
<protein>
    <submittedName>
        <fullName evidence="1">Uncharacterized protein</fullName>
    </submittedName>
</protein>
<reference evidence="1" key="1">
    <citation type="submission" date="2020-11" db="EMBL/GenBank/DDBJ databases">
        <authorList>
            <consortium name="DOE Joint Genome Institute"/>
            <person name="Ahrendt S."/>
            <person name="Riley R."/>
            <person name="Andreopoulos W."/>
            <person name="Labutti K."/>
            <person name="Pangilinan J."/>
            <person name="Ruiz-Duenas F.J."/>
            <person name="Barrasa J.M."/>
            <person name="Sanchez-Garcia M."/>
            <person name="Camarero S."/>
            <person name="Miyauchi S."/>
            <person name="Serrano A."/>
            <person name="Linde D."/>
            <person name="Babiker R."/>
            <person name="Drula E."/>
            <person name="Ayuso-Fernandez I."/>
            <person name="Pacheco R."/>
            <person name="Padilla G."/>
            <person name="Ferreira P."/>
            <person name="Barriuso J."/>
            <person name="Kellner H."/>
            <person name="Castanera R."/>
            <person name="Alfaro M."/>
            <person name="Ramirez L."/>
            <person name="Pisabarro A.G."/>
            <person name="Kuo A."/>
            <person name="Tritt A."/>
            <person name="Lipzen A."/>
            <person name="He G."/>
            <person name="Yan M."/>
            <person name="Ng V."/>
            <person name="Cullen D."/>
            <person name="Martin F."/>
            <person name="Rosso M.-N."/>
            <person name="Henrissat B."/>
            <person name="Hibbett D."/>
            <person name="Martinez A.T."/>
            <person name="Grigoriev I.V."/>
        </authorList>
    </citation>
    <scope>NUCLEOTIDE SEQUENCE</scope>
    <source>
        <strain evidence="1">CBS 247.69</strain>
    </source>
</reference>
<proteinExistence type="predicted"/>